<keyword evidence="1" id="KW-1133">Transmembrane helix</keyword>
<gene>
    <name evidence="2" type="ORF">A4R26_31910</name>
</gene>
<keyword evidence="1" id="KW-0472">Membrane</keyword>
<evidence type="ECO:0000256" key="1">
    <source>
        <dbReference type="SAM" id="Phobius"/>
    </source>
</evidence>
<reference evidence="3" key="1">
    <citation type="submission" date="2016-04" db="EMBL/GenBank/DDBJ databases">
        <authorList>
            <person name="Chen L."/>
            <person name="Zhuang W."/>
            <person name="Wang G."/>
        </authorList>
    </citation>
    <scope>NUCLEOTIDE SEQUENCE [LARGE SCALE GENOMIC DNA]</scope>
    <source>
        <strain evidence="3">208</strain>
    </source>
</reference>
<dbReference type="Proteomes" id="UP000192276">
    <property type="component" value="Unassembled WGS sequence"/>
</dbReference>
<keyword evidence="3" id="KW-1185">Reference proteome</keyword>
<dbReference type="AlphaFoldDB" id="A0A1V9ENJ4"/>
<name>A0A1V9ENJ4_9BACT</name>
<accession>A0A1V9ENJ4</accession>
<sequence>MMCLTPANFNIEVLLLMPIMFIYSIDIKKLLQLKDIIKIIVLVLFFAFCNFYCKNSGKGNAIKNDDFVIKPELKKFERFIEDARFKIYLKMGARKVAIEDKTKLTDSMYLGSMNLALYACEQKYNGLMVDFMFEYGDSAAYADNSPDATGSVFYKNVNIDDWHFAYGDLRMIYFDLPNQIDTTVIIQMLNNGEIINPWFKKKLEDSIVKKIKNITN</sequence>
<keyword evidence="1" id="KW-0812">Transmembrane</keyword>
<evidence type="ECO:0000313" key="2">
    <source>
        <dbReference type="EMBL" id="OQP47718.1"/>
    </source>
</evidence>
<feature type="transmembrane region" description="Helical" evidence="1">
    <location>
        <begin position="36"/>
        <end position="53"/>
    </location>
</feature>
<dbReference type="EMBL" id="LWBP01000242">
    <property type="protein sequence ID" value="OQP47718.1"/>
    <property type="molecule type" value="Genomic_DNA"/>
</dbReference>
<organism evidence="2 3">
    <name type="scientific">Niastella populi</name>
    <dbReference type="NCBI Taxonomy" id="550983"/>
    <lineage>
        <taxon>Bacteria</taxon>
        <taxon>Pseudomonadati</taxon>
        <taxon>Bacteroidota</taxon>
        <taxon>Chitinophagia</taxon>
        <taxon>Chitinophagales</taxon>
        <taxon>Chitinophagaceae</taxon>
        <taxon>Niastella</taxon>
    </lineage>
</organism>
<feature type="transmembrane region" description="Helical" evidence="1">
    <location>
        <begin position="7"/>
        <end position="24"/>
    </location>
</feature>
<evidence type="ECO:0000313" key="3">
    <source>
        <dbReference type="Proteomes" id="UP000192276"/>
    </source>
</evidence>
<comment type="caution">
    <text evidence="2">The sequence shown here is derived from an EMBL/GenBank/DDBJ whole genome shotgun (WGS) entry which is preliminary data.</text>
</comment>
<protein>
    <submittedName>
        <fullName evidence="2">Uncharacterized protein</fullName>
    </submittedName>
</protein>
<proteinExistence type="predicted"/>